<evidence type="ECO:0000313" key="1">
    <source>
        <dbReference type="EMBL" id="AZA98864.1"/>
    </source>
</evidence>
<dbReference type="RefSeq" id="WP_076351634.1">
    <property type="nucleotide sequence ID" value="NZ_CP033926.1"/>
</dbReference>
<evidence type="ECO:0000313" key="3">
    <source>
        <dbReference type="Proteomes" id="UP000186106"/>
    </source>
</evidence>
<dbReference type="STRING" id="112234.SAMN05421768_101515"/>
<keyword evidence="4" id="KW-1185">Reference proteome</keyword>
<protein>
    <submittedName>
        <fullName evidence="2">Uncharacterized protein</fullName>
    </submittedName>
</protein>
<evidence type="ECO:0000313" key="4">
    <source>
        <dbReference type="Proteomes" id="UP000279541"/>
    </source>
</evidence>
<reference evidence="1 4" key="2">
    <citation type="submission" date="2018-11" db="EMBL/GenBank/DDBJ databases">
        <title>Proposal to divide the Flavobacteriaceae and reorganize its genera based on Amino Acid Identity values calculated from whole genome sequences.</title>
        <authorList>
            <person name="Nicholson A.C."/>
            <person name="Gulvik C.A."/>
            <person name="Whitney A.M."/>
            <person name="Humrighouse B.W."/>
            <person name="Bell M."/>
            <person name="Holmes B."/>
            <person name="Steigerwalt A.G."/>
            <person name="Villarma A."/>
            <person name="Sheth M."/>
            <person name="Batra D."/>
            <person name="Pryor J."/>
            <person name="Bernardet J.-F."/>
            <person name="Hugo C."/>
            <person name="Kampfer P."/>
            <person name="Newman J."/>
            <person name="McQuiston J.R."/>
        </authorList>
    </citation>
    <scope>NUCLEOTIDE SEQUENCE [LARGE SCALE GENOMIC DNA]</scope>
    <source>
        <strain evidence="1 4">DSM 16927</strain>
    </source>
</reference>
<accession>A0A1N7HWQ3</accession>
<sequence>MTRVFPFLLIIIMLSSCKKEDDGLRDGYFWLYGAGLKDMYGEEATNAISEKWKIKWVDAGGCTTGYETLKEIADANKKTLAAITRKYGKDWEARYDKDIEEYAMKRADVMDVLIVNKLFRNKLRDYNVSFDDVNNEITALKDPGKYEVTVLNPELKYENKICFRVNVDTQSRTVDLIK</sequence>
<dbReference type="Proteomes" id="UP000279541">
    <property type="component" value="Chromosome"/>
</dbReference>
<evidence type="ECO:0000313" key="2">
    <source>
        <dbReference type="EMBL" id="SIS29201.1"/>
    </source>
</evidence>
<dbReference type="AlphaFoldDB" id="A0A1N7HWQ3"/>
<proteinExistence type="predicted"/>
<name>A0A1N7HWQ3_9FLAO</name>
<reference evidence="2 3" key="1">
    <citation type="submission" date="2017-01" db="EMBL/GenBank/DDBJ databases">
        <authorList>
            <person name="Mah S.A."/>
            <person name="Swanson W.J."/>
            <person name="Moy G.W."/>
            <person name="Vacquier V.D."/>
        </authorList>
    </citation>
    <scope>NUCLEOTIDE SEQUENCE [LARGE SCALE GENOMIC DNA]</scope>
    <source>
        <strain evidence="2 3">DSM 16927</strain>
    </source>
</reference>
<gene>
    <name evidence="1" type="ORF">EG359_04230</name>
    <name evidence="2" type="ORF">SAMN05421768_101515</name>
</gene>
<dbReference type="PROSITE" id="PS51257">
    <property type="entry name" value="PROKAR_LIPOPROTEIN"/>
    <property type="match status" value="1"/>
</dbReference>
<dbReference type="Proteomes" id="UP000186106">
    <property type="component" value="Unassembled WGS sequence"/>
</dbReference>
<organism evidence="2 3">
    <name type="scientific">Chryseobacterium joostei</name>
    <dbReference type="NCBI Taxonomy" id="112234"/>
    <lineage>
        <taxon>Bacteria</taxon>
        <taxon>Pseudomonadati</taxon>
        <taxon>Bacteroidota</taxon>
        <taxon>Flavobacteriia</taxon>
        <taxon>Flavobacteriales</taxon>
        <taxon>Weeksellaceae</taxon>
        <taxon>Chryseobacterium group</taxon>
        <taxon>Chryseobacterium</taxon>
    </lineage>
</organism>
<dbReference type="OrthoDB" id="1271386at2"/>
<dbReference type="EMBL" id="FTNZ01000001">
    <property type="protein sequence ID" value="SIS29201.1"/>
    <property type="molecule type" value="Genomic_DNA"/>
</dbReference>
<dbReference type="EMBL" id="CP033926">
    <property type="protein sequence ID" value="AZA98864.1"/>
    <property type="molecule type" value="Genomic_DNA"/>
</dbReference>
<dbReference type="KEGG" id="cjt:EG359_04230"/>